<proteinExistence type="predicted"/>
<organism evidence="1 2">
    <name type="scientific">Xenorhabdus szentirmaii DSM 16338</name>
    <dbReference type="NCBI Taxonomy" id="1427518"/>
    <lineage>
        <taxon>Bacteria</taxon>
        <taxon>Pseudomonadati</taxon>
        <taxon>Pseudomonadota</taxon>
        <taxon>Gammaproteobacteria</taxon>
        <taxon>Enterobacterales</taxon>
        <taxon>Morganellaceae</taxon>
        <taxon>Xenorhabdus</taxon>
    </lineage>
</organism>
<evidence type="ECO:0000313" key="2">
    <source>
        <dbReference type="Proteomes" id="UP000019202"/>
    </source>
</evidence>
<evidence type="ECO:0000313" key="1">
    <source>
        <dbReference type="EMBL" id="CDL84926.1"/>
    </source>
</evidence>
<accession>W1J520</accession>
<comment type="caution">
    <text evidence="1">The sequence shown here is derived from an EMBL/GenBank/DDBJ whole genome shotgun (WGS) entry which is preliminary data.</text>
</comment>
<dbReference type="EMBL" id="CBXF010000118">
    <property type="protein sequence ID" value="CDL84926.1"/>
    <property type="molecule type" value="Genomic_DNA"/>
</dbReference>
<gene>
    <name evidence="1" type="ORF">XSR1_570027</name>
</gene>
<dbReference type="AlphaFoldDB" id="W1J520"/>
<reference evidence="1" key="1">
    <citation type="submission" date="2013-11" db="EMBL/GenBank/DDBJ databases">
        <title>Draft genome sequence and annotation of the entomopathogenic bacteria, Xenorhabdus cabanillasi strain JM26 and Xenorhabdus szentirmai strain DSM 16338.</title>
        <authorList>
            <person name="Gualtieri M."/>
            <person name="Ogier J.C."/>
            <person name="Pages S."/>
            <person name="Givaudan A."/>
            <person name="Gaudriault S."/>
        </authorList>
    </citation>
    <scope>NUCLEOTIDE SEQUENCE [LARGE SCALE GENOMIC DNA]</scope>
    <source>
        <strain evidence="1">DSM 16338</strain>
    </source>
</reference>
<name>W1J520_9GAMM</name>
<dbReference type="Proteomes" id="UP000019202">
    <property type="component" value="Unassembled WGS sequence"/>
</dbReference>
<protein>
    <submittedName>
        <fullName evidence="1">Uncharacterized protein</fullName>
    </submittedName>
</protein>
<sequence>MNKELFGQPYYHSDPHWVVKSYFDRMYNDGDFLRTIELL</sequence>
<keyword evidence="2" id="KW-1185">Reference proteome</keyword>